<evidence type="ECO:0008006" key="5">
    <source>
        <dbReference type="Google" id="ProtNLM"/>
    </source>
</evidence>
<sequence length="180" mass="19821">MHFFSLLDLPVSSWKNGGGETREICRIPPVPGDFFWRASIATIARDGDFSCFPGVDRIITLLSGDGVELSGKDFHHRLSLHSPFHFAGEQTLVAHLCGGVSMDFNIMTRRDSHRATVAVVAKTQIPAAVTDGVAYVLRGRWQTANRMLSVGEGMWWQSQVPAIIPQSDDALLLYAAIIVR</sequence>
<dbReference type="Proteomes" id="UP000233778">
    <property type="component" value="Chromosome"/>
</dbReference>
<accession>A0A2I5T653</accession>
<evidence type="ECO:0000313" key="3">
    <source>
        <dbReference type="Proteomes" id="UP000017700"/>
    </source>
</evidence>
<organism evidence="2 3">
    <name type="scientific">Serratia sp. (strain ATCC 39006)</name>
    <name type="common">Prodigiosinella confusarubida</name>
    <dbReference type="NCBI Taxonomy" id="104623"/>
    <lineage>
        <taxon>Bacteria</taxon>
        <taxon>Pseudomonadati</taxon>
        <taxon>Pseudomonadota</taxon>
        <taxon>Gammaproteobacteria</taxon>
        <taxon>Enterobacterales</taxon>
        <taxon>Pectobacteriaceae</taxon>
        <taxon>Prodigiosinella</taxon>
    </lineage>
</organism>
<dbReference type="STRING" id="104623.Ser39006_03529"/>
<dbReference type="EMBL" id="CP025084">
    <property type="protein sequence ID" value="AUH04366.1"/>
    <property type="molecule type" value="Genomic_DNA"/>
</dbReference>
<dbReference type="SUPFAM" id="SSF51182">
    <property type="entry name" value="RmlC-like cupins"/>
    <property type="match status" value="1"/>
</dbReference>
<dbReference type="InterPro" id="IPR014710">
    <property type="entry name" value="RmlC-like_jellyroll"/>
</dbReference>
<name>A0A2I5T653_SERS3</name>
<dbReference type="PANTHER" id="PTHR37943">
    <property type="entry name" value="PROTEIN VES"/>
    <property type="match status" value="1"/>
</dbReference>
<dbReference type="InterPro" id="IPR010282">
    <property type="entry name" value="Uncharacterised_HutD/Ves"/>
</dbReference>
<dbReference type="KEGG" id="serq:CWC46_09675"/>
<reference evidence="2" key="4">
    <citation type="submission" date="2017-11" db="EMBL/GenBank/DDBJ databases">
        <title>Complete genome sequence of Serratia sp. ATCC 39006.</title>
        <authorList>
            <person name="Hampton H.G."/>
            <person name="Jackson S.A."/>
            <person name="Jauregui R."/>
            <person name="Poulter G.T.M."/>
            <person name="Salmond G.P.C."/>
            <person name="Fineran P.C."/>
        </authorList>
    </citation>
    <scope>NUCLEOTIDE SEQUENCE</scope>
    <source>
        <strain evidence="2">ATCC 39006</strain>
    </source>
</reference>
<dbReference type="PANTHER" id="PTHR37943:SF1">
    <property type="entry name" value="PROTEIN VES"/>
    <property type="match status" value="1"/>
</dbReference>
<dbReference type="OrthoDB" id="9800082at2"/>
<gene>
    <name evidence="1" type="ORF">CWC46_09675</name>
    <name evidence="2" type="ORF">Ser39006_009680</name>
</gene>
<dbReference type="CDD" id="cd20293">
    <property type="entry name" value="cupin_HutD_N"/>
    <property type="match status" value="1"/>
</dbReference>
<dbReference type="AlphaFoldDB" id="A0A2I5T653"/>
<reference evidence="2 3" key="1">
    <citation type="journal article" date="2013" name="Genome Announc.">
        <title>Draft genome sequence of Serratia sp. strain ATCC 39006, a model bacterium for analysis of the biosynthesis and regulation of prodigiosin, a carbapenem, and gas vesicles.</title>
        <authorList>
            <person name="Fineran P.C."/>
            <person name="Iglesias Cans M.C."/>
            <person name="Ramsay J.P."/>
            <person name="Wilf N.M."/>
            <person name="Cossyleon D."/>
            <person name="McNeil M.B."/>
            <person name="Williamson N.R."/>
            <person name="Monson R.E."/>
            <person name="Becher S.A."/>
            <person name="Stanton J.A."/>
            <person name="Brugger K."/>
            <person name="Brown S.D."/>
            <person name="Salmond G.P."/>
        </authorList>
    </citation>
    <scope>NUCLEOTIDE SEQUENCE [LARGE SCALE GENOMIC DNA]</scope>
    <source>
        <strain evidence="2">ATCC 39006</strain>
        <strain evidence="3">ATCC 39006 / SC 11482</strain>
    </source>
</reference>
<reference evidence="1 4" key="3">
    <citation type="submission" date="2017-11" db="EMBL/GenBank/DDBJ databases">
        <title>Complete genome sequence of Serratia sp. ATCC 39006 LacA.</title>
        <authorList>
            <person name="Hampton H.G."/>
            <person name="Jackson S.A."/>
            <person name="Jauregui R."/>
            <person name="Poulter G.T.M."/>
            <person name="Salmond G.P.C."/>
            <person name="Fineran P.C."/>
        </authorList>
    </citation>
    <scope>NUCLEOTIDE SEQUENCE [LARGE SCALE GENOMIC DNA]</scope>
    <source>
        <strain evidence="1 4">ATCC 39006</strain>
    </source>
</reference>
<dbReference type="Gene3D" id="2.60.120.10">
    <property type="entry name" value="Jelly Rolls"/>
    <property type="match status" value="1"/>
</dbReference>
<dbReference type="EMBL" id="CP025085">
    <property type="protein sequence ID" value="AUH00047.1"/>
    <property type="molecule type" value="Genomic_DNA"/>
</dbReference>
<reference evidence="2" key="2">
    <citation type="submission" date="2013-09" db="EMBL/GenBank/DDBJ databases">
        <authorList>
            <person name="Wang G."/>
            <person name="Yang Y."/>
            <person name="Su Y."/>
        </authorList>
    </citation>
    <scope>NUCLEOTIDE SEQUENCE</scope>
    <source>
        <strain evidence="2">ATCC 39006</strain>
    </source>
</reference>
<protein>
    <recommendedName>
        <fullName evidence="5">HutD family protein</fullName>
    </recommendedName>
</protein>
<dbReference type="KEGG" id="sera:Ser39006_009680"/>
<keyword evidence="3" id="KW-1185">Reference proteome</keyword>
<dbReference type="Pfam" id="PF05962">
    <property type="entry name" value="HutD"/>
    <property type="match status" value="1"/>
</dbReference>
<evidence type="ECO:0000313" key="1">
    <source>
        <dbReference type="EMBL" id="AUH00047.1"/>
    </source>
</evidence>
<evidence type="ECO:0000313" key="4">
    <source>
        <dbReference type="Proteomes" id="UP000233778"/>
    </source>
</evidence>
<dbReference type="InterPro" id="IPR011051">
    <property type="entry name" value="RmlC_Cupin_sf"/>
</dbReference>
<evidence type="ECO:0000313" key="2">
    <source>
        <dbReference type="EMBL" id="AUH04366.1"/>
    </source>
</evidence>
<dbReference type="RefSeq" id="WP_021016791.1">
    <property type="nucleotide sequence ID" value="NZ_CP025084.1"/>
</dbReference>
<dbReference type="Proteomes" id="UP000017700">
    <property type="component" value="Chromosome"/>
</dbReference>
<proteinExistence type="predicted"/>